<protein>
    <recommendedName>
        <fullName evidence="3">TNFR-Cys domain-containing protein</fullName>
    </recommendedName>
</protein>
<dbReference type="Proteomes" id="UP001642484">
    <property type="component" value="Unassembled WGS sequence"/>
</dbReference>
<evidence type="ECO:0000313" key="2">
    <source>
        <dbReference type="Proteomes" id="UP001642484"/>
    </source>
</evidence>
<dbReference type="EMBL" id="CAXAMN010018668">
    <property type="protein sequence ID" value="CAK9052861.1"/>
    <property type="molecule type" value="Genomic_DNA"/>
</dbReference>
<gene>
    <name evidence="1" type="ORF">CCMP2556_LOCUS26633</name>
</gene>
<keyword evidence="2" id="KW-1185">Reference proteome</keyword>
<accession>A0ABP0MMZ4</accession>
<evidence type="ECO:0008006" key="3">
    <source>
        <dbReference type="Google" id="ProtNLM"/>
    </source>
</evidence>
<name>A0ABP0MMZ4_9DINO</name>
<comment type="caution">
    <text evidence="1">The sequence shown here is derived from an EMBL/GenBank/DDBJ whole genome shotgun (WGS) entry which is preliminary data.</text>
</comment>
<sequence length="107" mass="12156">MVRATVCTQGHRYMPCMPLYPNQLGTHMIACGRPRFECNSCSMQRDSVDGNLSHCTAGCVGRCQLQTGEFAQSLEEHFEVIPDHVASKEAYKQQKDIEMLQKMQEEE</sequence>
<proteinExistence type="predicted"/>
<organism evidence="1 2">
    <name type="scientific">Durusdinium trenchii</name>
    <dbReference type="NCBI Taxonomy" id="1381693"/>
    <lineage>
        <taxon>Eukaryota</taxon>
        <taxon>Sar</taxon>
        <taxon>Alveolata</taxon>
        <taxon>Dinophyceae</taxon>
        <taxon>Suessiales</taxon>
        <taxon>Symbiodiniaceae</taxon>
        <taxon>Durusdinium</taxon>
    </lineage>
</organism>
<evidence type="ECO:0000313" key="1">
    <source>
        <dbReference type="EMBL" id="CAK9052861.1"/>
    </source>
</evidence>
<reference evidence="1 2" key="1">
    <citation type="submission" date="2024-02" db="EMBL/GenBank/DDBJ databases">
        <authorList>
            <person name="Chen Y."/>
            <person name="Shah S."/>
            <person name="Dougan E. K."/>
            <person name="Thang M."/>
            <person name="Chan C."/>
        </authorList>
    </citation>
    <scope>NUCLEOTIDE SEQUENCE [LARGE SCALE GENOMIC DNA]</scope>
</reference>